<evidence type="ECO:0000256" key="9">
    <source>
        <dbReference type="ARBA" id="ARBA00031501"/>
    </source>
</evidence>
<evidence type="ECO:0000256" key="3">
    <source>
        <dbReference type="ARBA" id="ARBA00012560"/>
    </source>
</evidence>
<dbReference type="OrthoDB" id="9761577at2"/>
<keyword evidence="7 10" id="KW-0119">Carbohydrate metabolism</keyword>
<dbReference type="SUPFAM" id="SSF51445">
    <property type="entry name" value="(Trans)glycosidases"/>
    <property type="match status" value="1"/>
</dbReference>
<dbReference type="InterPro" id="IPR017853">
    <property type="entry name" value="GH"/>
</dbReference>
<evidence type="ECO:0000256" key="10">
    <source>
        <dbReference type="RuleBase" id="RU361207"/>
    </source>
</evidence>
<dbReference type="InterPro" id="IPR003385">
    <property type="entry name" value="Glyco_hydro_77"/>
</dbReference>
<comment type="caution">
    <text evidence="11">The sequence shown here is derived from an EMBL/GenBank/DDBJ whole genome shotgun (WGS) entry which is preliminary data.</text>
</comment>
<gene>
    <name evidence="11" type="primary">malQ</name>
    <name evidence="11" type="ORF">C0081_03515</name>
</gene>
<dbReference type="Proteomes" id="UP000234881">
    <property type="component" value="Unassembled WGS sequence"/>
</dbReference>
<dbReference type="NCBIfam" id="TIGR00217">
    <property type="entry name" value="malQ"/>
    <property type="match status" value="1"/>
</dbReference>
<dbReference type="Gene3D" id="3.20.20.80">
    <property type="entry name" value="Glycosidases"/>
    <property type="match status" value="1"/>
</dbReference>
<dbReference type="RefSeq" id="WP_101532426.1">
    <property type="nucleotide sequence ID" value="NZ_PKUQ01000002.1"/>
</dbReference>
<proteinExistence type="inferred from homology"/>
<evidence type="ECO:0000256" key="1">
    <source>
        <dbReference type="ARBA" id="ARBA00000439"/>
    </source>
</evidence>
<dbReference type="EMBL" id="PKUQ01000002">
    <property type="protein sequence ID" value="PLW78662.1"/>
    <property type="molecule type" value="Genomic_DNA"/>
</dbReference>
<keyword evidence="12" id="KW-1185">Reference proteome</keyword>
<protein>
    <recommendedName>
        <fullName evidence="4 10">4-alpha-glucanotransferase</fullName>
        <ecNumber evidence="3 10">2.4.1.25</ecNumber>
    </recommendedName>
    <alternativeName>
        <fullName evidence="8 10">Amylomaltase</fullName>
    </alternativeName>
    <alternativeName>
        <fullName evidence="9 10">Disproportionating enzyme</fullName>
    </alternativeName>
</protein>
<dbReference type="PANTHER" id="PTHR32438:SF5">
    <property type="entry name" value="4-ALPHA-GLUCANOTRANSFERASE DPE1, CHLOROPLASTIC_AMYLOPLASTIC"/>
    <property type="match status" value="1"/>
</dbReference>
<evidence type="ECO:0000313" key="12">
    <source>
        <dbReference type="Proteomes" id="UP000234881"/>
    </source>
</evidence>
<evidence type="ECO:0000256" key="6">
    <source>
        <dbReference type="ARBA" id="ARBA00022679"/>
    </source>
</evidence>
<reference evidence="11 12" key="1">
    <citation type="submission" date="2018-01" db="EMBL/GenBank/DDBJ databases">
        <title>The draft genome sequence of Cohaesibacter sp. H1304.</title>
        <authorList>
            <person name="Wang N.-N."/>
            <person name="Du Z.-J."/>
        </authorList>
    </citation>
    <scope>NUCLEOTIDE SEQUENCE [LARGE SCALE GENOMIC DNA]</scope>
    <source>
        <strain evidence="11 12">H1304</strain>
    </source>
</reference>
<comment type="catalytic activity">
    <reaction evidence="1 10">
        <text>Transfers a segment of a (1-&gt;4)-alpha-D-glucan to a new position in an acceptor, which may be glucose or a (1-&gt;4)-alpha-D-glucan.</text>
        <dbReference type="EC" id="2.4.1.25"/>
    </reaction>
</comment>
<dbReference type="GO" id="GO:0005975">
    <property type="term" value="P:carbohydrate metabolic process"/>
    <property type="evidence" value="ECO:0007669"/>
    <property type="project" value="InterPro"/>
</dbReference>
<accession>A0A2N5XVX1</accession>
<evidence type="ECO:0000256" key="5">
    <source>
        <dbReference type="ARBA" id="ARBA00022676"/>
    </source>
</evidence>
<keyword evidence="5 10" id="KW-0328">Glycosyltransferase</keyword>
<keyword evidence="6 10" id="KW-0808">Transferase</keyword>
<dbReference type="AlphaFoldDB" id="A0A2N5XVX1"/>
<evidence type="ECO:0000256" key="4">
    <source>
        <dbReference type="ARBA" id="ARBA00020295"/>
    </source>
</evidence>
<dbReference type="PANTHER" id="PTHR32438">
    <property type="entry name" value="4-ALPHA-GLUCANOTRANSFERASE DPE1, CHLOROPLASTIC/AMYLOPLASTIC"/>
    <property type="match status" value="1"/>
</dbReference>
<dbReference type="Pfam" id="PF02446">
    <property type="entry name" value="Glyco_hydro_77"/>
    <property type="match status" value="1"/>
</dbReference>
<comment type="similarity">
    <text evidence="2 10">Belongs to the disproportionating enzyme family.</text>
</comment>
<evidence type="ECO:0000256" key="8">
    <source>
        <dbReference type="ARBA" id="ARBA00031423"/>
    </source>
</evidence>
<name>A0A2N5XVX1_9HYPH</name>
<evidence type="ECO:0000256" key="7">
    <source>
        <dbReference type="ARBA" id="ARBA00023277"/>
    </source>
</evidence>
<dbReference type="EC" id="2.4.1.25" evidence="3 10"/>
<evidence type="ECO:0000313" key="11">
    <source>
        <dbReference type="EMBL" id="PLW78662.1"/>
    </source>
</evidence>
<evidence type="ECO:0000256" key="2">
    <source>
        <dbReference type="ARBA" id="ARBA00005684"/>
    </source>
</evidence>
<sequence length="699" mass="77840">MNIESLNALAGHFGIHHSYNDFDGNLIHTSVETQLALLRANGLQLDNDAMIAEALEAYVAAENDRWYPRELITGMGFGYECNFGLGARWSIELDERVSEEEKLSFSSGALSGVADTHISLPPLPAGIHDLICEVGDRIETVTIICAPLQAPSIESFGGKRRIWGLNTALYGMRSARNSGLGDYEDLANLAEFTHELGGSFVGINPVHALGFAEPHAISPYSPSHRGFFNTQHIATDRIPGLTNTPQARSIMQAVAVQWAELRNSEQVEYIQHRTCHNAALRDYYTLFLQHAELTAHQQFQEFVEQRGAYLQRFALFEALAEQFGQDWRDWPIELQNKEPDAIERESERLEARIRFHAWLQWVANSQLEYAQDRAKADGAGMGLYLDLAVGARHGGAESWCESESVAHGVSLGAPPDQLGPDGQNWGLMTYAPRKLAANKYKSLRHIYRAAMRHAGILRIDHVLGLNRSFWIPEDGSPGAYVSKPLDTLLAILSIESNTTKTAIIGEDLGLVPDGFREKVQARGIYGYSVLQYEKWPDGNFKHPNDLRQFSLACFSTHDTPTLKGYLTGRDIKWRDKLSKIEGRISHEALEHRERDVSALARLSDHTDGAEGFDHLFDVVHGTLAASQVAMISVQLDDVLAQEEAQNLPGTIDDHPNWRRKCPLTVDELRSDPAFEVISKTMDDAGRNLKQLADNASPES</sequence>
<dbReference type="GO" id="GO:0004134">
    <property type="term" value="F:4-alpha-glucanotransferase activity"/>
    <property type="evidence" value="ECO:0007669"/>
    <property type="project" value="UniProtKB-EC"/>
</dbReference>
<organism evidence="11 12">
    <name type="scientific">Cohaesibacter celericrescens</name>
    <dbReference type="NCBI Taxonomy" id="2067669"/>
    <lineage>
        <taxon>Bacteria</taxon>
        <taxon>Pseudomonadati</taxon>
        <taxon>Pseudomonadota</taxon>
        <taxon>Alphaproteobacteria</taxon>
        <taxon>Hyphomicrobiales</taxon>
        <taxon>Cohaesibacteraceae</taxon>
    </lineage>
</organism>